<protein>
    <submittedName>
        <fullName evidence="2">Uncharacterized protein</fullName>
    </submittedName>
</protein>
<feature type="region of interest" description="Disordered" evidence="1">
    <location>
        <begin position="1"/>
        <end position="21"/>
    </location>
</feature>
<sequence>MSFGKSGGTQVTTPNLTPEQRQQIDAQNRFFTETIAPTYQQAVGGATDLYKQGAPGVTNAAQNLAGVARQNQLSLGETGESALRTGISGLQSLFSPDYERQQLDAALMPAQQQYMQNLAAQQAQFGGAGNLGSARSALAQQSLAGQTQAQQQQAAAGVLSEIARQRAGVGSTLAQLGQGGLGQGLSAAGQAVTASMVPQDLYNKYASVIFATPQSSYGLGPVGESRSGSSYNFGAKFQ</sequence>
<feature type="compositionally biased region" description="Polar residues" evidence="1">
    <location>
        <begin position="8"/>
        <end position="21"/>
    </location>
</feature>
<proteinExistence type="predicted"/>
<gene>
    <name evidence="2" type="ORF">UFOVP841_7</name>
</gene>
<evidence type="ECO:0000313" key="2">
    <source>
        <dbReference type="EMBL" id="CAB4165893.1"/>
    </source>
</evidence>
<evidence type="ECO:0000256" key="1">
    <source>
        <dbReference type="SAM" id="MobiDB-lite"/>
    </source>
</evidence>
<name>A0A6J5P3B7_9CAUD</name>
<accession>A0A6J5P3B7</accession>
<dbReference type="EMBL" id="LR796784">
    <property type="protein sequence ID" value="CAB4165893.1"/>
    <property type="molecule type" value="Genomic_DNA"/>
</dbReference>
<organism evidence="2">
    <name type="scientific">uncultured Caudovirales phage</name>
    <dbReference type="NCBI Taxonomy" id="2100421"/>
    <lineage>
        <taxon>Viruses</taxon>
        <taxon>Duplodnaviria</taxon>
        <taxon>Heunggongvirae</taxon>
        <taxon>Uroviricota</taxon>
        <taxon>Caudoviricetes</taxon>
        <taxon>Peduoviridae</taxon>
        <taxon>Maltschvirus</taxon>
        <taxon>Maltschvirus maltsch</taxon>
    </lineage>
</organism>
<reference evidence="2" key="1">
    <citation type="submission" date="2020-04" db="EMBL/GenBank/DDBJ databases">
        <authorList>
            <person name="Chiriac C."/>
            <person name="Salcher M."/>
            <person name="Ghai R."/>
            <person name="Kavagutti S V."/>
        </authorList>
    </citation>
    <scope>NUCLEOTIDE SEQUENCE</scope>
</reference>